<accession>A0A1I5PWG8</accession>
<name>A0A1I5PWG8_9SPHN</name>
<evidence type="ECO:0000259" key="7">
    <source>
        <dbReference type="Pfam" id="PF03449"/>
    </source>
</evidence>
<comment type="similarity">
    <text evidence="4">Belongs to the GreA/GreB family. GreB subfamily.</text>
</comment>
<dbReference type="InterPro" id="IPR022691">
    <property type="entry name" value="Tscrpt_elong_fac_GreA/B_N"/>
</dbReference>
<dbReference type="EMBL" id="FOXP01000001">
    <property type="protein sequence ID" value="SFP38267.1"/>
    <property type="molecule type" value="Genomic_DNA"/>
</dbReference>
<dbReference type="InterPro" id="IPR001437">
    <property type="entry name" value="Tscrpt_elong_fac_GreA/B_C"/>
</dbReference>
<feature type="domain" description="Transcription elongation factor GreA/GreB N-terminal" evidence="7">
    <location>
        <begin position="6"/>
        <end position="76"/>
    </location>
</feature>
<dbReference type="InterPro" id="IPR023459">
    <property type="entry name" value="Tscrpt_elong_fac_GreA/B_fam"/>
</dbReference>
<feature type="compositionally biased region" description="Basic and acidic residues" evidence="5">
    <location>
        <begin position="187"/>
        <end position="196"/>
    </location>
</feature>
<dbReference type="Proteomes" id="UP000199586">
    <property type="component" value="Unassembled WGS sequence"/>
</dbReference>
<dbReference type="GO" id="GO:0032784">
    <property type="term" value="P:regulation of DNA-templated transcription elongation"/>
    <property type="evidence" value="ECO:0007669"/>
    <property type="project" value="UniProtKB-UniRule"/>
</dbReference>
<proteinExistence type="inferred from homology"/>
<dbReference type="GO" id="GO:0003677">
    <property type="term" value="F:DNA binding"/>
    <property type="evidence" value="ECO:0007669"/>
    <property type="project" value="UniProtKB-UniRule"/>
</dbReference>
<feature type="domain" description="Transcription elongation factor GreA/GreB C-terminal" evidence="6">
    <location>
        <begin position="87"/>
        <end position="158"/>
    </location>
</feature>
<dbReference type="InterPro" id="IPR036953">
    <property type="entry name" value="GreA/GreB_C_sf"/>
</dbReference>
<dbReference type="SUPFAM" id="SSF54534">
    <property type="entry name" value="FKBP-like"/>
    <property type="match status" value="1"/>
</dbReference>
<evidence type="ECO:0000256" key="3">
    <source>
        <dbReference type="ARBA" id="ARBA00023163"/>
    </source>
</evidence>
<dbReference type="InterPro" id="IPR028624">
    <property type="entry name" value="Tscrpt_elong_fac_GreA/B"/>
</dbReference>
<reference evidence="8 9" key="1">
    <citation type="submission" date="2016-10" db="EMBL/GenBank/DDBJ databases">
        <authorList>
            <person name="de Groot N.N."/>
        </authorList>
    </citation>
    <scope>NUCLEOTIDE SEQUENCE [LARGE SCALE GENOMIC DNA]</scope>
    <source>
        <strain evidence="8 9">CGMCC 1.9113</strain>
    </source>
</reference>
<keyword evidence="8" id="KW-0251">Elongation factor</keyword>
<evidence type="ECO:0000313" key="8">
    <source>
        <dbReference type="EMBL" id="SFP38267.1"/>
    </source>
</evidence>
<dbReference type="PANTHER" id="PTHR30437">
    <property type="entry name" value="TRANSCRIPTION ELONGATION FACTOR GREA"/>
    <property type="match status" value="1"/>
</dbReference>
<evidence type="ECO:0000259" key="6">
    <source>
        <dbReference type="Pfam" id="PF01272"/>
    </source>
</evidence>
<gene>
    <name evidence="4" type="primary">greB</name>
    <name evidence="8" type="ORF">SAMN04488241_101274</name>
</gene>
<dbReference type="GO" id="GO:0003746">
    <property type="term" value="F:translation elongation factor activity"/>
    <property type="evidence" value="ECO:0007669"/>
    <property type="project" value="UniProtKB-KW"/>
</dbReference>
<evidence type="ECO:0000256" key="5">
    <source>
        <dbReference type="SAM" id="MobiDB-lite"/>
    </source>
</evidence>
<protein>
    <recommendedName>
        <fullName evidence="4">Transcription elongation factor GreB</fullName>
    </recommendedName>
    <alternativeName>
        <fullName evidence="4">Transcript cleavage factor GreB</fullName>
    </alternativeName>
</protein>
<keyword evidence="9" id="KW-1185">Reference proteome</keyword>
<dbReference type="FunFam" id="1.10.287.180:FF:000001">
    <property type="entry name" value="Transcription elongation factor GreA"/>
    <property type="match status" value="1"/>
</dbReference>
<keyword evidence="3 4" id="KW-0804">Transcription</keyword>
<evidence type="ECO:0000256" key="2">
    <source>
        <dbReference type="ARBA" id="ARBA00023125"/>
    </source>
</evidence>
<dbReference type="InterPro" id="IPR006358">
    <property type="entry name" value="Tscrpt_elong_fac_GreB"/>
</dbReference>
<dbReference type="HAMAP" id="MF_00105">
    <property type="entry name" value="GreA_GreB"/>
    <property type="match status" value="1"/>
</dbReference>
<feature type="compositionally biased region" description="Basic and acidic residues" evidence="5">
    <location>
        <begin position="229"/>
        <end position="245"/>
    </location>
</feature>
<dbReference type="Gene3D" id="3.10.50.30">
    <property type="entry name" value="Transcription elongation factor, GreA/GreB, C-terminal domain"/>
    <property type="match status" value="1"/>
</dbReference>
<keyword evidence="8" id="KW-0648">Protein biosynthesis</keyword>
<dbReference type="Pfam" id="PF03449">
    <property type="entry name" value="GreA_GreB_N"/>
    <property type="match status" value="1"/>
</dbReference>
<dbReference type="SUPFAM" id="SSF46557">
    <property type="entry name" value="GreA transcript cleavage protein, N-terminal domain"/>
    <property type="match status" value="1"/>
</dbReference>
<comment type="function">
    <text evidence="4">Necessary for efficient RNA polymerase transcription elongation past template-encoded arresting sites. The arresting sites in DNA have the property of trapping a certain fraction of elongating RNA polymerases that pass through, resulting in locked ternary complexes. Cleavage of the nascent transcript by cleavage factors such as GreA or GreB allows the resumption of elongation from the new 3'terminus. GreB releases sequences of up to 9 nucleotides in length.</text>
</comment>
<feature type="compositionally biased region" description="Low complexity" evidence="5">
    <location>
        <begin position="198"/>
        <end position="210"/>
    </location>
</feature>
<dbReference type="STRING" id="634430.SAMN04488241_101274"/>
<evidence type="ECO:0000256" key="1">
    <source>
        <dbReference type="ARBA" id="ARBA00023015"/>
    </source>
</evidence>
<keyword evidence="2 4" id="KW-0238">DNA-binding</keyword>
<evidence type="ECO:0000256" key="4">
    <source>
        <dbReference type="HAMAP-Rule" id="MF_00930"/>
    </source>
</evidence>
<sequence length="261" mass="28532">MEPRPNYITPAGYATLRQEYDRLFATERPALVETIAWAAGNGDRSENGDYIYGRKRLREIDRRLGWLSKRMKAAKVVDPAQQPDRTRAWFGATVTIADEDDNERVLTLVGDDEADAGAGRIGWNAPLARALRGAAVGDLRRVTLPAGDREYEVVSLRYPCREERSPPLTRSGEEGEVPMAENPRTTSARDHDDSKMIDAAVAEADTDAVAGSAGGALQTDIGSQADLTRAVDDPEAITRAEKADDIANNQSYDSDRRGQNG</sequence>
<keyword evidence="1 4" id="KW-0805">Transcription regulation</keyword>
<dbReference type="PANTHER" id="PTHR30437:SF6">
    <property type="entry name" value="TRANSCRIPTION ELONGATION FACTOR GREB"/>
    <property type="match status" value="1"/>
</dbReference>
<dbReference type="Pfam" id="PF01272">
    <property type="entry name" value="GreA_GreB"/>
    <property type="match status" value="1"/>
</dbReference>
<dbReference type="Gene3D" id="1.10.287.180">
    <property type="entry name" value="Transcription elongation factor, GreA/GreB, N-terminal domain"/>
    <property type="match status" value="1"/>
</dbReference>
<organism evidence="8 9">
    <name type="scientific">Sphingomonas rubra</name>
    <dbReference type="NCBI Taxonomy" id="634430"/>
    <lineage>
        <taxon>Bacteria</taxon>
        <taxon>Pseudomonadati</taxon>
        <taxon>Pseudomonadota</taxon>
        <taxon>Alphaproteobacteria</taxon>
        <taxon>Sphingomonadales</taxon>
        <taxon>Sphingomonadaceae</taxon>
        <taxon>Sphingomonas</taxon>
    </lineage>
</organism>
<evidence type="ECO:0000313" key="9">
    <source>
        <dbReference type="Proteomes" id="UP000199586"/>
    </source>
</evidence>
<dbReference type="HAMAP" id="MF_00930">
    <property type="entry name" value="GreB"/>
    <property type="match status" value="1"/>
</dbReference>
<feature type="region of interest" description="Disordered" evidence="5">
    <location>
        <begin position="163"/>
        <end position="261"/>
    </location>
</feature>
<dbReference type="GO" id="GO:0006354">
    <property type="term" value="P:DNA-templated transcription elongation"/>
    <property type="evidence" value="ECO:0007669"/>
    <property type="project" value="TreeGrafter"/>
</dbReference>
<dbReference type="InterPro" id="IPR036805">
    <property type="entry name" value="Tscrpt_elong_fac_GreA/B_N_sf"/>
</dbReference>
<dbReference type="AlphaFoldDB" id="A0A1I5PWG8"/>
<dbReference type="GO" id="GO:0070063">
    <property type="term" value="F:RNA polymerase binding"/>
    <property type="evidence" value="ECO:0007669"/>
    <property type="project" value="InterPro"/>
</dbReference>